<evidence type="ECO:0000313" key="1">
    <source>
        <dbReference type="EMBL" id="KAE8673041.1"/>
    </source>
</evidence>
<dbReference type="Proteomes" id="UP000436088">
    <property type="component" value="Unassembled WGS sequence"/>
</dbReference>
<organism evidence="1 2">
    <name type="scientific">Hibiscus syriacus</name>
    <name type="common">Rose of Sharon</name>
    <dbReference type="NCBI Taxonomy" id="106335"/>
    <lineage>
        <taxon>Eukaryota</taxon>
        <taxon>Viridiplantae</taxon>
        <taxon>Streptophyta</taxon>
        <taxon>Embryophyta</taxon>
        <taxon>Tracheophyta</taxon>
        <taxon>Spermatophyta</taxon>
        <taxon>Magnoliopsida</taxon>
        <taxon>eudicotyledons</taxon>
        <taxon>Gunneridae</taxon>
        <taxon>Pentapetalae</taxon>
        <taxon>rosids</taxon>
        <taxon>malvids</taxon>
        <taxon>Malvales</taxon>
        <taxon>Malvaceae</taxon>
        <taxon>Malvoideae</taxon>
        <taxon>Hibiscus</taxon>
    </lineage>
</organism>
<gene>
    <name evidence="1" type="ORF">F3Y22_tig00111817pilonHSYRG00032</name>
</gene>
<evidence type="ECO:0000313" key="2">
    <source>
        <dbReference type="Proteomes" id="UP000436088"/>
    </source>
</evidence>
<dbReference type="AlphaFoldDB" id="A0A6A2XBN5"/>
<proteinExistence type="predicted"/>
<dbReference type="PANTHER" id="PTHR47652">
    <property type="entry name" value="MITOCHONDRIAL IMPORT INNER MEMBRANE TRANSLOCASE SUBUNIT TIM44"/>
    <property type="match status" value="1"/>
</dbReference>
<name>A0A6A2XBN5_HIBSY</name>
<sequence length="51" mass="5772">MVLVNALYLEPKATKLMFERMKMEKEGGRGRPGFVAEESKATETPMWLLVG</sequence>
<dbReference type="PANTHER" id="PTHR47652:SF3">
    <property type="entry name" value="MITOCHONDRIAL IMPORT INNER MEMBRANE TRANSLOCASE SUBUNIT TIM44"/>
    <property type="match status" value="1"/>
</dbReference>
<accession>A0A6A2XBN5</accession>
<dbReference type="EMBL" id="VEPZ02001437">
    <property type="protein sequence ID" value="KAE8673041.1"/>
    <property type="molecule type" value="Genomic_DNA"/>
</dbReference>
<reference evidence="1" key="1">
    <citation type="submission" date="2019-09" db="EMBL/GenBank/DDBJ databases">
        <title>Draft genome information of white flower Hibiscus syriacus.</title>
        <authorList>
            <person name="Kim Y.-M."/>
        </authorList>
    </citation>
    <scope>NUCLEOTIDE SEQUENCE [LARGE SCALE GENOMIC DNA]</scope>
    <source>
        <strain evidence="1">YM2019G1</strain>
    </source>
</reference>
<keyword evidence="2" id="KW-1185">Reference proteome</keyword>
<comment type="caution">
    <text evidence="1">The sequence shown here is derived from an EMBL/GenBank/DDBJ whole genome shotgun (WGS) entry which is preliminary data.</text>
</comment>
<protein>
    <submittedName>
        <fullName evidence="1">Uncharacterized protein</fullName>
    </submittedName>
</protein>